<dbReference type="PANTHER" id="PTHR47354">
    <property type="entry name" value="NADH OXIDOREDUCTASE HCR"/>
    <property type="match status" value="1"/>
</dbReference>
<evidence type="ECO:0000313" key="4">
    <source>
        <dbReference type="Proteomes" id="UP000528286"/>
    </source>
</evidence>
<proteinExistence type="predicted"/>
<dbReference type="Proteomes" id="UP000528286">
    <property type="component" value="Unassembled WGS sequence"/>
</dbReference>
<protein>
    <submittedName>
        <fullName evidence="3">Ferredoxin-NADP reductase</fullName>
    </submittedName>
</protein>
<dbReference type="InterPro" id="IPR039261">
    <property type="entry name" value="FNR_nucleotide-bd"/>
</dbReference>
<comment type="caution">
    <text evidence="3">The sequence shown here is derived from an EMBL/GenBank/DDBJ whole genome shotgun (WGS) entry which is preliminary data.</text>
</comment>
<dbReference type="CDD" id="cd06217">
    <property type="entry name" value="FNR_iron_sulfur_binding_3"/>
    <property type="match status" value="1"/>
</dbReference>
<dbReference type="PRINTS" id="PR00371">
    <property type="entry name" value="FPNCR"/>
</dbReference>
<dbReference type="EMBL" id="JACIEZ010000008">
    <property type="protein sequence ID" value="MBB4066347.1"/>
    <property type="molecule type" value="Genomic_DNA"/>
</dbReference>
<dbReference type="Pfam" id="PF00175">
    <property type="entry name" value="NAD_binding_1"/>
    <property type="match status" value="1"/>
</dbReference>
<dbReference type="SUPFAM" id="SSF52343">
    <property type="entry name" value="Ferredoxin reductase-like, C-terminal NADP-linked domain"/>
    <property type="match status" value="1"/>
</dbReference>
<keyword evidence="4" id="KW-1185">Reference proteome</keyword>
<accession>A0A7W6J9D2</accession>
<evidence type="ECO:0000313" key="3">
    <source>
        <dbReference type="EMBL" id="MBB4066347.1"/>
    </source>
</evidence>
<dbReference type="InterPro" id="IPR008333">
    <property type="entry name" value="Cbr1-like_FAD-bd_dom"/>
</dbReference>
<dbReference type="PROSITE" id="PS51384">
    <property type="entry name" value="FAD_FR"/>
    <property type="match status" value="1"/>
</dbReference>
<evidence type="ECO:0000259" key="2">
    <source>
        <dbReference type="PROSITE" id="PS51384"/>
    </source>
</evidence>
<dbReference type="Gene3D" id="3.40.50.80">
    <property type="entry name" value="Nucleotide-binding domain of ferredoxin-NADP reductase (FNR) module"/>
    <property type="match status" value="1"/>
</dbReference>
<dbReference type="InterPro" id="IPR017938">
    <property type="entry name" value="Riboflavin_synthase-like_b-brl"/>
</dbReference>
<feature type="domain" description="FAD-binding FR-type" evidence="2">
    <location>
        <begin position="8"/>
        <end position="109"/>
    </location>
</feature>
<evidence type="ECO:0000256" key="1">
    <source>
        <dbReference type="ARBA" id="ARBA00034078"/>
    </source>
</evidence>
<reference evidence="3 4" key="1">
    <citation type="submission" date="2020-08" db="EMBL/GenBank/DDBJ databases">
        <title>Genomic Encyclopedia of Type Strains, Phase IV (KMG-IV): sequencing the most valuable type-strain genomes for metagenomic binning, comparative biology and taxonomic classification.</title>
        <authorList>
            <person name="Goeker M."/>
        </authorList>
    </citation>
    <scope>NUCLEOTIDE SEQUENCE [LARGE SCALE GENOMIC DNA]</scope>
    <source>
        <strain evidence="3 4">DSM 29853</strain>
    </source>
</reference>
<dbReference type="GO" id="GO:0016491">
    <property type="term" value="F:oxidoreductase activity"/>
    <property type="evidence" value="ECO:0007669"/>
    <property type="project" value="InterPro"/>
</dbReference>
<dbReference type="InterPro" id="IPR050415">
    <property type="entry name" value="MRET"/>
</dbReference>
<dbReference type="InterPro" id="IPR001433">
    <property type="entry name" value="OxRdtase_FAD/NAD-bd"/>
</dbReference>
<dbReference type="SUPFAM" id="SSF63380">
    <property type="entry name" value="Riboflavin synthase domain-like"/>
    <property type="match status" value="1"/>
</dbReference>
<dbReference type="AlphaFoldDB" id="A0A7W6J9D2"/>
<dbReference type="PANTHER" id="PTHR47354:SF5">
    <property type="entry name" value="PROTEIN RFBI"/>
    <property type="match status" value="1"/>
</dbReference>
<name>A0A7W6J9D2_9HYPH</name>
<sequence>MIEHTTPIGWQIGTISEIVQRTPSIKSFFLRLAQPFTHVAGQHVDIRLTAPDGYSAMRSYSIASDPSRSDTIELVIENLQGEVSAYFHEVAVAGDEIELRGPLGGHFLWPEHESGPILLIGAGSGVAPFMSMIRHRRSGALTVPTALLLSARTRNDALFAEELISSEDGDPNFVLALAITREAPWRASDFSRRVDEAMIKDVVGRMPSAPSHVFICGSNGFVNVAADGVLASGLAPSVIKTERYGG</sequence>
<dbReference type="RefSeq" id="WP_343066699.1">
    <property type="nucleotide sequence ID" value="NZ_JACIEZ010000008.1"/>
</dbReference>
<organism evidence="3 4">
    <name type="scientific">Gellertiella hungarica</name>
    <dbReference type="NCBI Taxonomy" id="1572859"/>
    <lineage>
        <taxon>Bacteria</taxon>
        <taxon>Pseudomonadati</taxon>
        <taxon>Pseudomonadota</taxon>
        <taxon>Alphaproteobacteria</taxon>
        <taxon>Hyphomicrobiales</taxon>
        <taxon>Rhizobiaceae</taxon>
        <taxon>Gellertiella</taxon>
    </lineage>
</organism>
<dbReference type="InterPro" id="IPR017927">
    <property type="entry name" value="FAD-bd_FR_type"/>
</dbReference>
<dbReference type="Pfam" id="PF00970">
    <property type="entry name" value="FAD_binding_6"/>
    <property type="match status" value="1"/>
</dbReference>
<comment type="cofactor">
    <cofactor evidence="1">
        <name>[2Fe-2S] cluster</name>
        <dbReference type="ChEBI" id="CHEBI:190135"/>
    </cofactor>
</comment>
<dbReference type="Gene3D" id="2.40.30.10">
    <property type="entry name" value="Translation factors"/>
    <property type="match status" value="1"/>
</dbReference>
<gene>
    <name evidence="3" type="ORF">GGR23_003562</name>
</gene>
<dbReference type="InterPro" id="IPR001709">
    <property type="entry name" value="Flavoprot_Pyr_Nucl_cyt_Rdtase"/>
</dbReference>